<evidence type="ECO:0000313" key="1">
    <source>
        <dbReference type="EMBL" id="KAJ2982704.1"/>
    </source>
</evidence>
<reference evidence="1" key="1">
    <citation type="submission" date="2022-08" db="EMBL/GenBank/DDBJ databases">
        <title>Genome Sequence of Lecanicillium fungicola.</title>
        <authorList>
            <person name="Buettner E."/>
        </authorList>
    </citation>
    <scope>NUCLEOTIDE SEQUENCE</scope>
    <source>
        <strain evidence="1">Babe33</strain>
    </source>
</reference>
<organism evidence="1 2">
    <name type="scientific">Zarea fungicola</name>
    <dbReference type="NCBI Taxonomy" id="93591"/>
    <lineage>
        <taxon>Eukaryota</taxon>
        <taxon>Fungi</taxon>
        <taxon>Dikarya</taxon>
        <taxon>Ascomycota</taxon>
        <taxon>Pezizomycotina</taxon>
        <taxon>Sordariomycetes</taxon>
        <taxon>Hypocreomycetidae</taxon>
        <taxon>Hypocreales</taxon>
        <taxon>Cordycipitaceae</taxon>
        <taxon>Zarea</taxon>
    </lineage>
</organism>
<sequence length="822" mass="89805">MRSTAVCSVLAAAASGHGLIYAVRGANNVLAPGACVLDGTPRDCVVNSCGAQADTSILRNEEMIKGLHGPLGWTQGNGDCKADAVISEFMGVTPKGTAPRYNGERKSTGAEDDIPGYLMQGSKREERRQEGLSEYESETIVGDYAGEGKVRGLPTTDDDGINQDGAGPLTAEIDGTSAGTDNNAFKSATMIRNAPGLGISGLSQATNALFNIKVKMSSDMPEPEESVGEDSMDYVIGWLPGGSTVIPKIPIKEICIRIDDIPTNHSHDMVQRFIASIIASEPQLRDEVTETVHHFMVRRDRNIFCATVTFQTTIFSAGNLVARLQRAGTALPYSFDAGFRGLTPLYECPSGAHVDIVAISGIASHGLGAWKSRSSSDVWLRDYLPQDIQGIRILLYGCETSDHNFMDDHPRHFLESLKAFRRATDTDNHRIIFIAHGFGGLILKQVDCDNGHSLTGPPSLLVTDEYALPTGANAYNVALATTHADLVKFQRRSQTEYGIVKNKLDVLVSEARGNAELSKSPIQLTQFKWPPTCRIRGVPIEWELSRLQCYLDDNFGTLSPTVKSLATEIDEKSRTGTATFVGEHPQQIDIIPFDDSNISQILILDTHFLGMTTLFAPPSGFHKIDIVAVCGLGGHAFGSFKERDGVHMWLLDTLPHDLIDHDTKQPMARIMIYGHESRVANSSSMQNLDDISIAFRESLLQLTMFSTTNPIILLGHSLGGLIIKQAMTSMTSTAMVQNHRRLLNAISGIVFFGVPHDGMDIDGLKQMLGDRPNRLLVESVSHNNSSVLTRLRRDFAKLLDEFNKIDIFCFYETELSHTPSQA</sequence>
<comment type="caution">
    <text evidence="1">The sequence shown here is derived from an EMBL/GenBank/DDBJ whole genome shotgun (WGS) entry which is preliminary data.</text>
</comment>
<proteinExistence type="predicted"/>
<gene>
    <name evidence="1" type="ORF">NQ176_g1208</name>
</gene>
<dbReference type="EMBL" id="JANJQO010000062">
    <property type="protein sequence ID" value="KAJ2982704.1"/>
    <property type="molecule type" value="Genomic_DNA"/>
</dbReference>
<keyword evidence="2" id="KW-1185">Reference proteome</keyword>
<name>A0ACC1NWA0_9HYPO</name>
<protein>
    <submittedName>
        <fullName evidence="1">Uncharacterized protein</fullName>
    </submittedName>
</protein>
<dbReference type="Proteomes" id="UP001143910">
    <property type="component" value="Unassembled WGS sequence"/>
</dbReference>
<accession>A0ACC1NWA0</accession>
<evidence type="ECO:0000313" key="2">
    <source>
        <dbReference type="Proteomes" id="UP001143910"/>
    </source>
</evidence>